<reference evidence="1 2" key="1">
    <citation type="submission" date="2020-08" db="EMBL/GenBank/DDBJ databases">
        <title>Sequencing the genomes of 1000 actinobacteria strains.</title>
        <authorList>
            <person name="Klenk H.-P."/>
        </authorList>
    </citation>
    <scope>NUCLEOTIDE SEQUENCE [LARGE SCALE GENOMIC DNA]</scope>
    <source>
        <strain evidence="1 2">DSM 45486</strain>
    </source>
</reference>
<dbReference type="InterPro" id="IPR031795">
    <property type="entry name" value="Zf-HC3"/>
</dbReference>
<organism evidence="1 2">
    <name type="scientific">Saccharothrix ecbatanensis</name>
    <dbReference type="NCBI Taxonomy" id="1105145"/>
    <lineage>
        <taxon>Bacteria</taxon>
        <taxon>Bacillati</taxon>
        <taxon>Actinomycetota</taxon>
        <taxon>Actinomycetes</taxon>
        <taxon>Pseudonocardiales</taxon>
        <taxon>Pseudonocardiaceae</taxon>
        <taxon>Saccharothrix</taxon>
    </lineage>
</organism>
<comment type="caution">
    <text evidence="1">The sequence shown here is derived from an EMBL/GenBank/DDBJ whole genome shotgun (WGS) entry which is preliminary data.</text>
</comment>
<gene>
    <name evidence="1" type="ORF">F4560_003864</name>
</gene>
<keyword evidence="2" id="KW-1185">Reference proteome</keyword>
<evidence type="ECO:0008006" key="3">
    <source>
        <dbReference type="Google" id="ProtNLM"/>
    </source>
</evidence>
<evidence type="ECO:0000313" key="2">
    <source>
        <dbReference type="Proteomes" id="UP000552097"/>
    </source>
</evidence>
<accession>A0A7W9HLD1</accession>
<sequence>MALRPFTWLPHNGKRHAIKADLVAHDDTTTLCGEELTVPGVRPTKDDWCRPTCPQCDAAWRAAEGIPVFPRQRSLQVDRQRQ</sequence>
<dbReference type="EMBL" id="JACHMO010000001">
    <property type="protein sequence ID" value="MBB5804096.1"/>
    <property type="molecule type" value="Genomic_DNA"/>
</dbReference>
<dbReference type="AlphaFoldDB" id="A0A7W9HLD1"/>
<evidence type="ECO:0000313" key="1">
    <source>
        <dbReference type="EMBL" id="MBB5804096.1"/>
    </source>
</evidence>
<name>A0A7W9HLD1_9PSEU</name>
<proteinExistence type="predicted"/>
<dbReference type="Pfam" id="PF16827">
    <property type="entry name" value="zf-HC3"/>
    <property type="match status" value="1"/>
</dbReference>
<protein>
    <recommendedName>
        <fullName evidence="3">Zinc finger protein</fullName>
    </recommendedName>
</protein>
<dbReference type="RefSeq" id="WP_184921783.1">
    <property type="nucleotide sequence ID" value="NZ_JACHMO010000001.1"/>
</dbReference>
<dbReference type="Proteomes" id="UP000552097">
    <property type="component" value="Unassembled WGS sequence"/>
</dbReference>